<comment type="caution">
    <text evidence="2">The sequence shown here is derived from an EMBL/GenBank/DDBJ whole genome shotgun (WGS) entry which is preliminary data.</text>
</comment>
<feature type="region of interest" description="Disordered" evidence="1">
    <location>
        <begin position="60"/>
        <end position="125"/>
    </location>
</feature>
<dbReference type="EMBL" id="MNAD01001516">
    <property type="protein sequence ID" value="OJT04828.1"/>
    <property type="molecule type" value="Genomic_DNA"/>
</dbReference>
<gene>
    <name evidence="2" type="ORF">TRAPUB_4400</name>
</gene>
<dbReference type="AlphaFoldDB" id="A0A1M2VB33"/>
<sequence>MSFSSPTPLKSARTSLRRTGSYLSLADMQAAEYTPLYGREGPTKSYTTLDSLVIGQYDQRMRTPRRRTTPLRTPTLHTAPSTPQPSSSQILILTSRRTTPRPRTSSPLAPVQRTLGERPSLPCTKKREPDLYRAAIETRMRLSPVGRHILRMGPRVALSIISATEALEHIVADADPQWRGDAALGASWVDVSPEDWEMVDHSL</sequence>
<dbReference type="OrthoDB" id="3256438at2759"/>
<dbReference type="OMA" id="ITTRMRM"/>
<evidence type="ECO:0000313" key="2">
    <source>
        <dbReference type="EMBL" id="OJT04828.1"/>
    </source>
</evidence>
<evidence type="ECO:0000313" key="3">
    <source>
        <dbReference type="Proteomes" id="UP000184267"/>
    </source>
</evidence>
<protein>
    <submittedName>
        <fullName evidence="2">Uncharacterized protein</fullName>
    </submittedName>
</protein>
<evidence type="ECO:0000256" key="1">
    <source>
        <dbReference type="SAM" id="MobiDB-lite"/>
    </source>
</evidence>
<name>A0A1M2VB33_TRAPU</name>
<accession>A0A1M2VB33</accession>
<organism evidence="2 3">
    <name type="scientific">Trametes pubescens</name>
    <name type="common">White-rot fungus</name>
    <dbReference type="NCBI Taxonomy" id="154538"/>
    <lineage>
        <taxon>Eukaryota</taxon>
        <taxon>Fungi</taxon>
        <taxon>Dikarya</taxon>
        <taxon>Basidiomycota</taxon>
        <taxon>Agaricomycotina</taxon>
        <taxon>Agaricomycetes</taxon>
        <taxon>Polyporales</taxon>
        <taxon>Polyporaceae</taxon>
        <taxon>Trametes</taxon>
    </lineage>
</organism>
<feature type="compositionally biased region" description="Low complexity" evidence="1">
    <location>
        <begin position="70"/>
        <end position="107"/>
    </location>
</feature>
<reference evidence="2 3" key="1">
    <citation type="submission" date="2016-10" db="EMBL/GenBank/DDBJ databases">
        <title>Genome sequence of the basidiomycete white-rot fungus Trametes pubescens.</title>
        <authorList>
            <person name="Makela M.R."/>
            <person name="Granchi Z."/>
            <person name="Peng M."/>
            <person name="De Vries R.P."/>
            <person name="Grigoriev I."/>
            <person name="Riley R."/>
            <person name="Hilden K."/>
        </authorList>
    </citation>
    <scope>NUCLEOTIDE SEQUENCE [LARGE SCALE GENOMIC DNA]</scope>
    <source>
        <strain evidence="2 3">FBCC735</strain>
    </source>
</reference>
<dbReference type="Proteomes" id="UP000184267">
    <property type="component" value="Unassembled WGS sequence"/>
</dbReference>
<keyword evidence="3" id="KW-1185">Reference proteome</keyword>
<proteinExistence type="predicted"/>